<dbReference type="PROSITE" id="PS51462">
    <property type="entry name" value="NUDIX"/>
    <property type="match status" value="1"/>
</dbReference>
<evidence type="ECO:0000256" key="3">
    <source>
        <dbReference type="ARBA" id="ARBA00022842"/>
    </source>
</evidence>
<keyword evidence="2 5" id="KW-0378">Hydrolase</keyword>
<dbReference type="GO" id="GO:0016787">
    <property type="term" value="F:hydrolase activity"/>
    <property type="evidence" value="ECO:0007669"/>
    <property type="project" value="UniProtKB-KW"/>
</dbReference>
<dbReference type="EMBL" id="LBVL01000015">
    <property type="protein sequence ID" value="KKQ84694.1"/>
    <property type="molecule type" value="Genomic_DNA"/>
</dbReference>
<organism evidence="5 6">
    <name type="scientific">Candidatus Woesebacteria bacterium GW2011_GWB1_38_8</name>
    <dbReference type="NCBI Taxonomy" id="1618570"/>
    <lineage>
        <taxon>Bacteria</taxon>
        <taxon>Candidatus Woeseibacteriota</taxon>
    </lineage>
</organism>
<dbReference type="InterPro" id="IPR020084">
    <property type="entry name" value="NUDIX_hydrolase_CS"/>
</dbReference>
<dbReference type="SUPFAM" id="SSF55811">
    <property type="entry name" value="Nudix"/>
    <property type="match status" value="1"/>
</dbReference>
<gene>
    <name evidence="5" type="ORF">UT08_C0015G0030</name>
</gene>
<sequence>MGIFDNLPGRVAVHGLVFNKEGKILLMLRSELDKDEANCWDPPGGGLEKDEDIENGFLRELKEEAGILAENVTTFAAHELDDGSLGLFAKAETESHEVVLSEEHSDYKWVTEDELLSSKPASLHLRALQELLKTLKRVIVFRDTPNS</sequence>
<dbReference type="Pfam" id="PF00293">
    <property type="entry name" value="NUDIX"/>
    <property type="match status" value="1"/>
</dbReference>
<dbReference type="InterPro" id="IPR015797">
    <property type="entry name" value="NUDIX_hydrolase-like_dom_sf"/>
</dbReference>
<dbReference type="PANTHER" id="PTHR43046">
    <property type="entry name" value="GDP-MANNOSE MANNOSYL HYDROLASE"/>
    <property type="match status" value="1"/>
</dbReference>
<dbReference type="STRING" id="1618570.UT08_C0015G0030"/>
<accession>A0A0G0NFP1</accession>
<keyword evidence="3" id="KW-0460">Magnesium</keyword>
<name>A0A0G0NFP1_9BACT</name>
<evidence type="ECO:0000256" key="2">
    <source>
        <dbReference type="ARBA" id="ARBA00022801"/>
    </source>
</evidence>
<proteinExistence type="predicted"/>
<dbReference type="AlphaFoldDB" id="A0A0G0NFP1"/>
<evidence type="ECO:0000313" key="6">
    <source>
        <dbReference type="Proteomes" id="UP000034081"/>
    </source>
</evidence>
<dbReference type="PROSITE" id="PS00893">
    <property type="entry name" value="NUDIX_BOX"/>
    <property type="match status" value="1"/>
</dbReference>
<dbReference type="Proteomes" id="UP000034081">
    <property type="component" value="Unassembled WGS sequence"/>
</dbReference>
<evidence type="ECO:0000256" key="1">
    <source>
        <dbReference type="ARBA" id="ARBA00001946"/>
    </source>
</evidence>
<dbReference type="Gene3D" id="3.90.79.10">
    <property type="entry name" value="Nucleoside Triphosphate Pyrophosphohydrolase"/>
    <property type="match status" value="1"/>
</dbReference>
<comment type="cofactor">
    <cofactor evidence="1">
        <name>Mg(2+)</name>
        <dbReference type="ChEBI" id="CHEBI:18420"/>
    </cofactor>
</comment>
<reference evidence="5 6" key="1">
    <citation type="journal article" date="2015" name="Nature">
        <title>rRNA introns, odd ribosomes, and small enigmatic genomes across a large radiation of phyla.</title>
        <authorList>
            <person name="Brown C.T."/>
            <person name="Hug L.A."/>
            <person name="Thomas B.C."/>
            <person name="Sharon I."/>
            <person name="Castelle C.J."/>
            <person name="Singh A."/>
            <person name="Wilkins M.J."/>
            <person name="Williams K.H."/>
            <person name="Banfield J.F."/>
        </authorList>
    </citation>
    <scope>NUCLEOTIDE SEQUENCE [LARGE SCALE GENOMIC DNA]</scope>
</reference>
<evidence type="ECO:0000313" key="5">
    <source>
        <dbReference type="EMBL" id="KKQ84694.1"/>
    </source>
</evidence>
<protein>
    <submittedName>
        <fullName evidence="5">Hydrolase, NUDIX family</fullName>
    </submittedName>
</protein>
<comment type="caution">
    <text evidence="5">The sequence shown here is derived from an EMBL/GenBank/DDBJ whole genome shotgun (WGS) entry which is preliminary data.</text>
</comment>
<feature type="domain" description="Nudix hydrolase" evidence="4">
    <location>
        <begin position="8"/>
        <end position="134"/>
    </location>
</feature>
<dbReference type="PANTHER" id="PTHR43046:SF12">
    <property type="entry name" value="GDP-MANNOSE MANNOSYL HYDROLASE"/>
    <property type="match status" value="1"/>
</dbReference>
<dbReference type="InterPro" id="IPR000086">
    <property type="entry name" value="NUDIX_hydrolase_dom"/>
</dbReference>
<evidence type="ECO:0000259" key="4">
    <source>
        <dbReference type="PROSITE" id="PS51462"/>
    </source>
</evidence>